<proteinExistence type="inferred from homology"/>
<evidence type="ECO:0000256" key="2">
    <source>
        <dbReference type="ARBA" id="ARBA00022475"/>
    </source>
</evidence>
<keyword evidence="6 10" id="KW-0407">Ion channel</keyword>
<keyword evidence="4 10" id="KW-1133">Transmembrane helix</keyword>
<feature type="binding site" evidence="10">
    <location>
        <position position="75"/>
    </location>
    <ligand>
        <name>Na(+)</name>
        <dbReference type="ChEBI" id="CHEBI:29101"/>
        <note>structural</note>
    </ligand>
</feature>
<dbReference type="Proteomes" id="UP000306985">
    <property type="component" value="Unassembled WGS sequence"/>
</dbReference>
<dbReference type="GO" id="GO:0005886">
    <property type="term" value="C:plasma membrane"/>
    <property type="evidence" value="ECO:0007669"/>
    <property type="project" value="UniProtKB-SubCell"/>
</dbReference>
<keyword evidence="2 10" id="KW-1003">Cell membrane</keyword>
<keyword evidence="5 10" id="KW-0472">Membrane</keyword>
<sequence length="122" mass="12580">MTALLWAGVVVLGGFGSFLRYWVDAQVSHRFGRTFPWGILVINVSGAFALGVVTGLALAPDVALLAGTATVGAYTTFSTWVLDTQRLAEERAWRAAVANLVVSTVLGLAAVAGGLAVGGLFA</sequence>
<evidence type="ECO:0000256" key="10">
    <source>
        <dbReference type="HAMAP-Rule" id="MF_00454"/>
    </source>
</evidence>
<organism evidence="11 12">
    <name type="scientific">Nakamurella flava</name>
    <dbReference type="NCBI Taxonomy" id="2576308"/>
    <lineage>
        <taxon>Bacteria</taxon>
        <taxon>Bacillati</taxon>
        <taxon>Actinomycetota</taxon>
        <taxon>Actinomycetes</taxon>
        <taxon>Nakamurellales</taxon>
        <taxon>Nakamurellaceae</taxon>
        <taxon>Nakamurella</taxon>
    </lineage>
</organism>
<evidence type="ECO:0000256" key="4">
    <source>
        <dbReference type="ARBA" id="ARBA00022989"/>
    </source>
</evidence>
<dbReference type="EMBL" id="SZZH01000003">
    <property type="protein sequence ID" value="TKV58482.1"/>
    <property type="molecule type" value="Genomic_DNA"/>
</dbReference>
<evidence type="ECO:0000256" key="1">
    <source>
        <dbReference type="ARBA" id="ARBA00004651"/>
    </source>
</evidence>
<dbReference type="GO" id="GO:0140114">
    <property type="term" value="P:cellular detoxification of fluoride"/>
    <property type="evidence" value="ECO:0007669"/>
    <property type="project" value="UniProtKB-UniRule"/>
</dbReference>
<dbReference type="GO" id="GO:0046872">
    <property type="term" value="F:metal ion binding"/>
    <property type="evidence" value="ECO:0007669"/>
    <property type="project" value="UniProtKB-KW"/>
</dbReference>
<dbReference type="NCBIfam" id="NF010824">
    <property type="entry name" value="PRK14228.1"/>
    <property type="match status" value="1"/>
</dbReference>
<comment type="subcellular location">
    <subcellularLocation>
        <location evidence="1 10">Cell membrane</location>
        <topology evidence="1 10">Multi-pass membrane protein</topology>
    </subcellularLocation>
</comment>
<evidence type="ECO:0000313" key="11">
    <source>
        <dbReference type="EMBL" id="TKV58482.1"/>
    </source>
</evidence>
<evidence type="ECO:0000256" key="8">
    <source>
        <dbReference type="ARBA" id="ARBA00035585"/>
    </source>
</evidence>
<evidence type="ECO:0000313" key="12">
    <source>
        <dbReference type="Proteomes" id="UP000306985"/>
    </source>
</evidence>
<comment type="catalytic activity">
    <reaction evidence="8">
        <text>fluoride(in) = fluoride(out)</text>
        <dbReference type="Rhea" id="RHEA:76159"/>
        <dbReference type="ChEBI" id="CHEBI:17051"/>
    </reaction>
    <physiologicalReaction direction="left-to-right" evidence="8">
        <dbReference type="Rhea" id="RHEA:76160"/>
    </physiologicalReaction>
</comment>
<feature type="transmembrane region" description="Helical" evidence="10">
    <location>
        <begin position="35"/>
        <end position="58"/>
    </location>
</feature>
<comment type="caution">
    <text evidence="11">The sequence shown here is derived from an EMBL/GenBank/DDBJ whole genome shotgun (WGS) entry which is preliminary data.</text>
</comment>
<comment type="similarity">
    <text evidence="7 10">Belongs to the fluoride channel Fluc/FEX (TC 1.A.43) family.</text>
</comment>
<keyword evidence="3 10" id="KW-0812">Transmembrane</keyword>
<keyword evidence="10" id="KW-0915">Sodium</keyword>
<keyword evidence="10" id="KW-0406">Ion transport</keyword>
<keyword evidence="12" id="KW-1185">Reference proteome</keyword>
<feature type="transmembrane region" description="Helical" evidence="10">
    <location>
        <begin position="95"/>
        <end position="121"/>
    </location>
</feature>
<comment type="activity regulation">
    <text evidence="10">Na(+) is not transported, but it plays an essential structural role and its presence is essential for fluoride channel function.</text>
</comment>
<dbReference type="PANTHER" id="PTHR28259">
    <property type="entry name" value="FLUORIDE EXPORT PROTEIN 1-RELATED"/>
    <property type="match status" value="1"/>
</dbReference>
<reference evidence="11 12" key="1">
    <citation type="submission" date="2019-05" db="EMBL/GenBank/DDBJ databases">
        <title>Nakamurella sp. N5BH11, whole genome shotgun sequence.</title>
        <authorList>
            <person name="Tuo L."/>
        </authorList>
    </citation>
    <scope>NUCLEOTIDE SEQUENCE [LARGE SCALE GENOMIC DNA]</scope>
    <source>
        <strain evidence="11 12">N5BH11</strain>
    </source>
</reference>
<gene>
    <name evidence="10 11" type="primary">crcB</name>
    <name evidence="10" type="synonym">fluC</name>
    <name evidence="11" type="ORF">FDO65_13075</name>
</gene>
<dbReference type="HAMAP" id="MF_00454">
    <property type="entry name" value="FluC"/>
    <property type="match status" value="1"/>
</dbReference>
<dbReference type="AlphaFoldDB" id="A0A4U6QEQ7"/>
<feature type="transmembrane region" description="Helical" evidence="10">
    <location>
        <begin position="64"/>
        <end position="83"/>
    </location>
</feature>
<keyword evidence="10" id="KW-0479">Metal-binding</keyword>
<evidence type="ECO:0000256" key="7">
    <source>
        <dbReference type="ARBA" id="ARBA00035120"/>
    </source>
</evidence>
<dbReference type="GO" id="GO:0062054">
    <property type="term" value="F:fluoride channel activity"/>
    <property type="evidence" value="ECO:0007669"/>
    <property type="project" value="UniProtKB-UniRule"/>
</dbReference>
<dbReference type="InterPro" id="IPR003691">
    <property type="entry name" value="FluC"/>
</dbReference>
<feature type="binding site" evidence="10">
    <location>
        <position position="72"/>
    </location>
    <ligand>
        <name>Na(+)</name>
        <dbReference type="ChEBI" id="CHEBI:29101"/>
        <note>structural</note>
    </ligand>
</feature>
<dbReference type="OrthoDB" id="5148600at2"/>
<name>A0A4U6QEQ7_9ACTN</name>
<keyword evidence="10" id="KW-0813">Transport</keyword>
<evidence type="ECO:0000256" key="3">
    <source>
        <dbReference type="ARBA" id="ARBA00022692"/>
    </source>
</evidence>
<comment type="function">
    <text evidence="9 10">Fluoride-specific ion channel. Important for reducing fluoride concentration in the cell, thus reducing its toxicity.</text>
</comment>
<accession>A0A4U6QEQ7</accession>
<protein>
    <recommendedName>
        <fullName evidence="10">Fluoride-specific ion channel FluC</fullName>
    </recommendedName>
</protein>
<feature type="transmembrane region" description="Helical" evidence="10">
    <location>
        <begin position="6"/>
        <end position="23"/>
    </location>
</feature>
<evidence type="ECO:0000256" key="9">
    <source>
        <dbReference type="ARBA" id="ARBA00049940"/>
    </source>
</evidence>
<dbReference type="PANTHER" id="PTHR28259:SF1">
    <property type="entry name" value="FLUORIDE EXPORT PROTEIN 1-RELATED"/>
    <property type="match status" value="1"/>
</dbReference>
<evidence type="ECO:0000256" key="5">
    <source>
        <dbReference type="ARBA" id="ARBA00023136"/>
    </source>
</evidence>
<dbReference type="RefSeq" id="WP_137450145.1">
    <property type="nucleotide sequence ID" value="NZ_SZZH01000003.1"/>
</dbReference>
<evidence type="ECO:0000256" key="6">
    <source>
        <dbReference type="ARBA" id="ARBA00023303"/>
    </source>
</evidence>
<dbReference type="Pfam" id="PF02537">
    <property type="entry name" value="CRCB"/>
    <property type="match status" value="1"/>
</dbReference>